<dbReference type="PROSITE" id="PS51257">
    <property type="entry name" value="PROKAR_LIPOPROTEIN"/>
    <property type="match status" value="1"/>
</dbReference>
<keyword evidence="1" id="KW-0732">Signal</keyword>
<evidence type="ECO:0000256" key="1">
    <source>
        <dbReference type="SAM" id="SignalP"/>
    </source>
</evidence>
<reference evidence="2 3" key="1">
    <citation type="submission" date="2019-09" db="EMBL/GenBank/DDBJ databases">
        <title>Taxonomy of Antarctic Massilia spp.: description of Massilia rubra sp. nov., Massilia aquatica sp. nov., Massilia mucilaginosa sp. nov., Massilia frigida sp. nov. isolated from streams, lakes and regoliths.</title>
        <authorList>
            <person name="Holochova P."/>
            <person name="Sedlacek I."/>
            <person name="Kralova S."/>
            <person name="Maslanova I."/>
            <person name="Busse H.-J."/>
            <person name="Stankova E."/>
            <person name="Vrbovska V."/>
            <person name="Kovarovic V."/>
            <person name="Bartak M."/>
            <person name="Svec P."/>
            <person name="Pantucek R."/>
        </authorList>
    </citation>
    <scope>NUCLEOTIDE SEQUENCE [LARGE SCALE GENOMIC DNA]</scope>
    <source>
        <strain evidence="2 3">CCM 8693</strain>
    </source>
</reference>
<proteinExistence type="predicted"/>
<dbReference type="EMBL" id="VVIW01000028">
    <property type="protein sequence ID" value="NHZ44213.1"/>
    <property type="molecule type" value="Genomic_DNA"/>
</dbReference>
<evidence type="ECO:0000313" key="3">
    <source>
        <dbReference type="Proteomes" id="UP000819052"/>
    </source>
</evidence>
<protein>
    <recommendedName>
        <fullName evidence="4">Lipoprotein</fullName>
    </recommendedName>
</protein>
<evidence type="ECO:0008006" key="4">
    <source>
        <dbReference type="Google" id="ProtNLM"/>
    </source>
</evidence>
<comment type="caution">
    <text evidence="2">The sequence shown here is derived from an EMBL/GenBank/DDBJ whole genome shotgun (WGS) entry which is preliminary data.</text>
</comment>
<accession>A0ABX0MC20</accession>
<feature type="signal peptide" evidence="1">
    <location>
        <begin position="1"/>
        <end position="27"/>
    </location>
</feature>
<feature type="chain" id="PRO_5047307835" description="Lipoprotein" evidence="1">
    <location>
        <begin position="28"/>
        <end position="272"/>
    </location>
</feature>
<organism evidence="2 3">
    <name type="scientific">Massilia aquatica</name>
    <dbReference type="NCBI Taxonomy" id="2609000"/>
    <lineage>
        <taxon>Bacteria</taxon>
        <taxon>Pseudomonadati</taxon>
        <taxon>Pseudomonadota</taxon>
        <taxon>Betaproteobacteria</taxon>
        <taxon>Burkholderiales</taxon>
        <taxon>Oxalobacteraceae</taxon>
        <taxon>Telluria group</taxon>
        <taxon>Massilia</taxon>
    </lineage>
</organism>
<evidence type="ECO:0000313" key="2">
    <source>
        <dbReference type="EMBL" id="NHZ44213.1"/>
    </source>
</evidence>
<name>A0ABX0MC20_9BURK</name>
<dbReference type="RefSeq" id="WP_167080690.1">
    <property type="nucleotide sequence ID" value="NZ_VVIW01000028.1"/>
</dbReference>
<sequence length="272" mass="29313">MPKPRRRHAPVICLAVLMLLTACGDKARQVAAADDAVAAPALPTAPASKPEEARLDVWAPILAAAAGNYATQCESMQIPPDPVPKKLGPLIVTADGMMRAGSITADLRRGTVASIGLSREVSGESLLSVTVYVDKYIFGVHEFQDGVKRAGVAEIECRLATKVRPGTRSIYAQYAGLLDAKNRMTCRNRKTRKSEQADYVIANGALTIGAQSYDLSTLEHDYLMMMPGKSFSYSGTTPDDRGFAIELDAHGKVTHVELRKRGSKLVECDLIP</sequence>
<dbReference type="Proteomes" id="UP000819052">
    <property type="component" value="Unassembled WGS sequence"/>
</dbReference>
<gene>
    <name evidence="2" type="ORF">F1609_29205</name>
</gene>
<keyword evidence="3" id="KW-1185">Reference proteome</keyword>